<sequence>MSSHHIIREKQEPALVIANGEACSWELLAQLLEWSPLVVVLDGAIKRVLELGIKVDVLLGDFDRDINLDEIRQAQYPIEFVHTPDQNKTDLEKAFDFLVERGHEAVNVVWATGRRADHTITNITNIVRVRDQIKVVLLDDHSRIFLLDYHYEKWYTAHTPLSLIPVGTVAGIRTEGLTYNLFNESLQIGYRTGSSNEAAQDGMVKISYESGDLLLMECWD</sequence>
<keyword evidence="1" id="KW-0808">Transferase</keyword>
<name>A0A2S7IKH1_9BACT</name>
<dbReference type="SMART" id="SM00983">
    <property type="entry name" value="TPK_B1_binding"/>
    <property type="match status" value="1"/>
</dbReference>
<proteinExistence type="predicted"/>
<dbReference type="InterPro" id="IPR036759">
    <property type="entry name" value="TPK_catalytic_sf"/>
</dbReference>
<dbReference type="RefSeq" id="WP_104709458.1">
    <property type="nucleotide sequence ID" value="NZ_PTRA01000001.1"/>
</dbReference>
<dbReference type="NCBIfam" id="TIGR01378">
    <property type="entry name" value="thi_PPkinase"/>
    <property type="match status" value="1"/>
</dbReference>
<keyword evidence="8" id="KW-1185">Reference proteome</keyword>
<dbReference type="InterPro" id="IPR036371">
    <property type="entry name" value="TPK_B1-bd_sf"/>
</dbReference>
<dbReference type="InterPro" id="IPR006282">
    <property type="entry name" value="Thi_PPkinase"/>
</dbReference>
<organism evidence="7 8">
    <name type="scientific">Siphonobacter curvatus</name>
    <dbReference type="NCBI Taxonomy" id="2094562"/>
    <lineage>
        <taxon>Bacteria</taxon>
        <taxon>Pseudomonadati</taxon>
        <taxon>Bacteroidota</taxon>
        <taxon>Cytophagia</taxon>
        <taxon>Cytophagales</taxon>
        <taxon>Cytophagaceae</taxon>
        <taxon>Siphonobacter</taxon>
    </lineage>
</organism>
<evidence type="ECO:0000256" key="4">
    <source>
        <dbReference type="ARBA" id="ARBA00022840"/>
    </source>
</evidence>
<evidence type="ECO:0000256" key="1">
    <source>
        <dbReference type="ARBA" id="ARBA00022679"/>
    </source>
</evidence>
<gene>
    <name evidence="7" type="ORF">C5O19_00580</name>
</gene>
<evidence type="ECO:0000313" key="8">
    <source>
        <dbReference type="Proteomes" id="UP000239590"/>
    </source>
</evidence>
<dbReference type="PANTHER" id="PTHR41299">
    <property type="entry name" value="THIAMINE PYROPHOSPHOKINASE"/>
    <property type="match status" value="1"/>
</dbReference>
<evidence type="ECO:0000256" key="5">
    <source>
        <dbReference type="NCBIfam" id="TIGR01378"/>
    </source>
</evidence>
<keyword evidence="2" id="KW-0547">Nucleotide-binding</keyword>
<evidence type="ECO:0000313" key="7">
    <source>
        <dbReference type="EMBL" id="PQA58207.1"/>
    </source>
</evidence>
<dbReference type="Pfam" id="PF04263">
    <property type="entry name" value="TPK_catalytic"/>
    <property type="match status" value="1"/>
</dbReference>
<evidence type="ECO:0000259" key="6">
    <source>
        <dbReference type="SMART" id="SM00983"/>
    </source>
</evidence>
<dbReference type="Proteomes" id="UP000239590">
    <property type="component" value="Unassembled WGS sequence"/>
</dbReference>
<dbReference type="Pfam" id="PF04265">
    <property type="entry name" value="TPK_B1_binding"/>
    <property type="match status" value="1"/>
</dbReference>
<dbReference type="SUPFAM" id="SSF63862">
    <property type="entry name" value="Thiamin pyrophosphokinase, substrate-binding domain"/>
    <property type="match status" value="1"/>
</dbReference>
<dbReference type="PANTHER" id="PTHR41299:SF1">
    <property type="entry name" value="THIAMINE PYROPHOSPHOKINASE"/>
    <property type="match status" value="1"/>
</dbReference>
<dbReference type="CDD" id="cd07995">
    <property type="entry name" value="TPK"/>
    <property type="match status" value="1"/>
</dbReference>
<evidence type="ECO:0000256" key="2">
    <source>
        <dbReference type="ARBA" id="ARBA00022741"/>
    </source>
</evidence>
<dbReference type="EMBL" id="PTRA01000001">
    <property type="protein sequence ID" value="PQA58207.1"/>
    <property type="molecule type" value="Genomic_DNA"/>
</dbReference>
<dbReference type="Gene3D" id="3.40.50.10240">
    <property type="entry name" value="Thiamin pyrophosphokinase, catalytic domain"/>
    <property type="match status" value="1"/>
</dbReference>
<dbReference type="GO" id="GO:0004788">
    <property type="term" value="F:thiamine diphosphokinase activity"/>
    <property type="evidence" value="ECO:0007669"/>
    <property type="project" value="UniProtKB-UniRule"/>
</dbReference>
<accession>A0A2S7IKH1</accession>
<feature type="domain" description="Thiamin pyrophosphokinase thiamin-binding" evidence="6">
    <location>
        <begin position="142"/>
        <end position="214"/>
    </location>
</feature>
<dbReference type="InterPro" id="IPR053149">
    <property type="entry name" value="TPK"/>
</dbReference>
<comment type="caution">
    <text evidence="7">The sequence shown here is derived from an EMBL/GenBank/DDBJ whole genome shotgun (WGS) entry which is preliminary data.</text>
</comment>
<keyword evidence="4" id="KW-0067">ATP-binding</keyword>
<dbReference type="SUPFAM" id="SSF63999">
    <property type="entry name" value="Thiamin pyrophosphokinase, catalytic domain"/>
    <property type="match status" value="1"/>
</dbReference>
<dbReference type="GO" id="GO:0016301">
    <property type="term" value="F:kinase activity"/>
    <property type="evidence" value="ECO:0007669"/>
    <property type="project" value="UniProtKB-KW"/>
</dbReference>
<dbReference type="GO" id="GO:0030975">
    <property type="term" value="F:thiamine binding"/>
    <property type="evidence" value="ECO:0007669"/>
    <property type="project" value="InterPro"/>
</dbReference>
<dbReference type="InterPro" id="IPR007371">
    <property type="entry name" value="TPK_catalytic"/>
</dbReference>
<keyword evidence="3 7" id="KW-0418">Kinase</keyword>
<dbReference type="AlphaFoldDB" id="A0A2S7IKH1"/>
<dbReference type="GO" id="GO:0006772">
    <property type="term" value="P:thiamine metabolic process"/>
    <property type="evidence" value="ECO:0007669"/>
    <property type="project" value="UniProtKB-UniRule"/>
</dbReference>
<reference evidence="8" key="1">
    <citation type="submission" date="2018-02" db="EMBL/GenBank/DDBJ databases">
        <title>Genome sequencing of Solimonas sp. HR-BB.</title>
        <authorList>
            <person name="Lee Y."/>
            <person name="Jeon C.O."/>
        </authorList>
    </citation>
    <scope>NUCLEOTIDE SEQUENCE [LARGE SCALE GENOMIC DNA]</scope>
    <source>
        <strain evidence="8">HR-U</strain>
    </source>
</reference>
<dbReference type="OrthoDB" id="1132102at2"/>
<evidence type="ECO:0000256" key="3">
    <source>
        <dbReference type="ARBA" id="ARBA00022777"/>
    </source>
</evidence>
<dbReference type="GO" id="GO:0009229">
    <property type="term" value="P:thiamine diphosphate biosynthetic process"/>
    <property type="evidence" value="ECO:0007669"/>
    <property type="project" value="InterPro"/>
</dbReference>
<dbReference type="EC" id="2.7.6.2" evidence="5"/>
<protein>
    <recommendedName>
        <fullName evidence="5">Thiamine diphosphokinase</fullName>
        <ecNumber evidence="5">2.7.6.2</ecNumber>
    </recommendedName>
</protein>
<dbReference type="GO" id="GO:0005524">
    <property type="term" value="F:ATP binding"/>
    <property type="evidence" value="ECO:0007669"/>
    <property type="project" value="UniProtKB-KW"/>
</dbReference>
<dbReference type="InterPro" id="IPR007373">
    <property type="entry name" value="Thiamin_PyroPKinase_B1-bd"/>
</dbReference>